<reference evidence="2" key="1">
    <citation type="submission" date="2020-01" db="EMBL/GenBank/DDBJ databases">
        <authorList>
            <person name="Meier V. D."/>
            <person name="Meier V D."/>
        </authorList>
    </citation>
    <scope>NUCLEOTIDE SEQUENCE</scope>
    <source>
        <strain evidence="2">HLG_WM_MAG_10</strain>
    </source>
</reference>
<dbReference type="InterPro" id="IPR036116">
    <property type="entry name" value="FN3_sf"/>
</dbReference>
<dbReference type="Gene3D" id="2.60.40.10">
    <property type="entry name" value="Immunoglobulins"/>
    <property type="match status" value="1"/>
</dbReference>
<dbReference type="Gene3D" id="3.40.390.10">
    <property type="entry name" value="Collagenase (Catalytic Domain)"/>
    <property type="match status" value="1"/>
</dbReference>
<evidence type="ECO:0000313" key="2">
    <source>
        <dbReference type="EMBL" id="CAA6812383.1"/>
    </source>
</evidence>
<dbReference type="AlphaFoldDB" id="A0A6S6TBD0"/>
<keyword evidence="2" id="KW-0482">Metalloprotease</keyword>
<name>A0A6S6TBD0_9BACT</name>
<gene>
    <name evidence="2" type="ORF">HELGO_WM38793</name>
</gene>
<dbReference type="GO" id="GO:0006508">
    <property type="term" value="P:proteolysis"/>
    <property type="evidence" value="ECO:0007669"/>
    <property type="project" value="UniProtKB-KW"/>
</dbReference>
<sequence length="529" mass="57600">MNLKKIALFVTLFIPFLLNAQATNTSSNDDFKCGISEETAALIKQRLMANRQLFTRQEVVDLVSNRAITYVPVTIHNVAANASGLGKTSEQTILAFLCGLNAIYADQDVQFFMHGPIRDRISNNIYTNAGTSTSRNQMLSYRVSNTLNLIIGASTTNPTASWYDRNGDFVFLLQQMLTSAAKTEAHEIGHFFTLPHTFYGWEGNTVNTTYPSGVLPSCTISGGFFSHTPERVARTGPRANCQTAADGFCDTPADYFSSRLNCPFPAFSDCDTVPLTPDESNIMSYAFDACVTTFSPEQEAAIAMDIATRTWATNTPPTTTDITGLALPVSPLSGAQLGDINNSTVLLEWTPVTGATMYYVEVYGTQFPGLWYPNVNDPIYKGISYTTNPQFNLSTANLVAGSRYAWRIKAINSLSTCASFGSYATFEATTGVTTGLKDLPIEKQMSFSANANPITTSSIAFSVYSAEDVVGSIKIYSIDGREVLSLTKQEISTGDSMIQLPADGLENGLYVAILVTDRGQLQQKIILQR</sequence>
<dbReference type="GO" id="GO:0008237">
    <property type="term" value="F:metallopeptidase activity"/>
    <property type="evidence" value="ECO:0007669"/>
    <property type="project" value="UniProtKB-KW"/>
</dbReference>
<proteinExistence type="predicted"/>
<keyword evidence="2" id="KW-0645">Protease</keyword>
<accession>A0A6S6TBD0</accession>
<feature type="chain" id="PRO_5027947922" evidence="1">
    <location>
        <begin position="23"/>
        <end position="529"/>
    </location>
</feature>
<dbReference type="SUPFAM" id="SSF49265">
    <property type="entry name" value="Fibronectin type III"/>
    <property type="match status" value="1"/>
</dbReference>
<keyword evidence="2" id="KW-0378">Hydrolase</keyword>
<feature type="signal peptide" evidence="1">
    <location>
        <begin position="1"/>
        <end position="22"/>
    </location>
</feature>
<dbReference type="InterPro" id="IPR024079">
    <property type="entry name" value="MetalloPept_cat_dom_sf"/>
</dbReference>
<dbReference type="InterPro" id="IPR013783">
    <property type="entry name" value="Ig-like_fold"/>
</dbReference>
<organism evidence="2">
    <name type="scientific">uncultured Aureispira sp</name>
    <dbReference type="NCBI Taxonomy" id="1331704"/>
    <lineage>
        <taxon>Bacteria</taxon>
        <taxon>Pseudomonadati</taxon>
        <taxon>Bacteroidota</taxon>
        <taxon>Saprospiria</taxon>
        <taxon>Saprospirales</taxon>
        <taxon>Saprospiraceae</taxon>
        <taxon>Aureispira</taxon>
        <taxon>environmental samples</taxon>
    </lineage>
</organism>
<keyword evidence="1" id="KW-0732">Signal</keyword>
<dbReference type="InterPro" id="IPR026444">
    <property type="entry name" value="Secre_tail"/>
</dbReference>
<dbReference type="NCBIfam" id="TIGR04183">
    <property type="entry name" value="Por_Secre_tail"/>
    <property type="match status" value="1"/>
</dbReference>
<protein>
    <submittedName>
        <fullName evidence="2">Metalloprotease</fullName>
    </submittedName>
</protein>
<evidence type="ECO:0000256" key="1">
    <source>
        <dbReference type="SAM" id="SignalP"/>
    </source>
</evidence>
<dbReference type="SUPFAM" id="SSF55486">
    <property type="entry name" value="Metalloproteases ('zincins'), catalytic domain"/>
    <property type="match status" value="1"/>
</dbReference>
<dbReference type="EMBL" id="CACVAQ010000186">
    <property type="protein sequence ID" value="CAA6812383.1"/>
    <property type="molecule type" value="Genomic_DNA"/>
</dbReference>